<gene>
    <name evidence="1" type="ORF">I8J31_12095</name>
</gene>
<dbReference type="EMBL" id="JAEMNX010000014">
    <property type="protein sequence ID" value="MBJ7538416.1"/>
    <property type="molecule type" value="Genomic_DNA"/>
</dbReference>
<evidence type="ECO:0000313" key="1">
    <source>
        <dbReference type="EMBL" id="MBJ7538416.1"/>
    </source>
</evidence>
<protein>
    <submittedName>
        <fullName evidence="1">Uncharacterized protein</fullName>
    </submittedName>
</protein>
<organism evidence="1 2">
    <name type="scientific">Marinomonas transparens</name>
    <dbReference type="NCBI Taxonomy" id="2795388"/>
    <lineage>
        <taxon>Bacteria</taxon>
        <taxon>Pseudomonadati</taxon>
        <taxon>Pseudomonadota</taxon>
        <taxon>Gammaproteobacteria</taxon>
        <taxon>Oceanospirillales</taxon>
        <taxon>Oceanospirillaceae</taxon>
        <taxon>Marinomonas</taxon>
    </lineage>
</organism>
<sequence length="70" mass="7699">MLLMVMYGVYHQYESDHTGYFSVLPGAEPSMLEANTALEKALLPAGEDLAFLEKAMPEVVIDVYIAVMSS</sequence>
<keyword evidence="2" id="KW-1185">Reference proteome</keyword>
<dbReference type="InterPro" id="IPR011256">
    <property type="entry name" value="Reg_factor_effector_dom_sf"/>
</dbReference>
<proteinExistence type="predicted"/>
<reference evidence="1" key="1">
    <citation type="submission" date="2020-12" db="EMBL/GenBank/DDBJ databases">
        <title>Marinomonas arctica sp. nov., a psychrotolerant bacterium isolated from the Arctic.</title>
        <authorList>
            <person name="Zhang Y."/>
        </authorList>
    </citation>
    <scope>NUCLEOTIDE SEQUENCE</scope>
    <source>
        <strain evidence="1">C1424</strain>
    </source>
</reference>
<dbReference type="Gene3D" id="3.20.80.10">
    <property type="entry name" value="Regulatory factor, effector binding domain"/>
    <property type="match status" value="1"/>
</dbReference>
<dbReference type="RefSeq" id="WP_199468825.1">
    <property type="nucleotide sequence ID" value="NZ_JAEMNX010000014.1"/>
</dbReference>
<accession>A0A934JU79</accession>
<evidence type="ECO:0000313" key="2">
    <source>
        <dbReference type="Proteomes" id="UP000628710"/>
    </source>
</evidence>
<dbReference type="Proteomes" id="UP000628710">
    <property type="component" value="Unassembled WGS sequence"/>
</dbReference>
<comment type="caution">
    <text evidence="1">The sequence shown here is derived from an EMBL/GenBank/DDBJ whole genome shotgun (WGS) entry which is preliminary data.</text>
</comment>
<dbReference type="AlphaFoldDB" id="A0A934JU79"/>
<name>A0A934JU79_9GAMM</name>